<proteinExistence type="predicted"/>
<protein>
    <submittedName>
        <fullName evidence="2">Uncharacterized protein</fullName>
    </submittedName>
</protein>
<keyword evidence="1" id="KW-1133">Transmembrane helix</keyword>
<dbReference type="AlphaFoldDB" id="A0AA90KIV4"/>
<organism evidence="2">
    <name type="scientific">Streptantibioticus silvisoli</name>
    <dbReference type="NCBI Taxonomy" id="2705255"/>
    <lineage>
        <taxon>Bacteria</taxon>
        <taxon>Bacillati</taxon>
        <taxon>Actinomycetota</taxon>
        <taxon>Actinomycetes</taxon>
        <taxon>Kitasatosporales</taxon>
        <taxon>Streptomycetaceae</taxon>
        <taxon>Streptantibioticus</taxon>
    </lineage>
</organism>
<keyword evidence="1" id="KW-0812">Transmembrane</keyword>
<dbReference type="EMBL" id="JABXJJ020000051">
    <property type="protein sequence ID" value="MDI5973740.1"/>
    <property type="molecule type" value="Genomic_DNA"/>
</dbReference>
<gene>
    <name evidence="2" type="ORF">POF50_031120</name>
</gene>
<sequence>MQPPVAAATSLGRDSPPGPRFANPLLFLTAMGAVCTAWGLHRMRGFLLR</sequence>
<feature type="transmembrane region" description="Helical" evidence="1">
    <location>
        <begin position="21"/>
        <end position="40"/>
    </location>
</feature>
<evidence type="ECO:0000256" key="1">
    <source>
        <dbReference type="SAM" id="Phobius"/>
    </source>
</evidence>
<accession>A0AA90KIV4</accession>
<name>A0AA90KIV4_9ACTN</name>
<keyword evidence="1" id="KW-0472">Membrane</keyword>
<dbReference type="RefSeq" id="WP_271313248.1">
    <property type="nucleotide sequence ID" value="NZ_JABXJJ020000051.1"/>
</dbReference>
<reference evidence="2" key="1">
    <citation type="submission" date="2023-05" db="EMBL/GenBank/DDBJ databases">
        <title>Streptantibioticus silvisoli sp. nov., acidotolerant actinomycetes 1 from pine litter.</title>
        <authorList>
            <person name="Swiecimska M."/>
            <person name="Golinska P."/>
            <person name="Sangal V."/>
            <person name="Wachnowicz B."/>
            <person name="Goodfellow M."/>
        </authorList>
    </citation>
    <scope>NUCLEOTIDE SEQUENCE</scope>
    <source>
        <strain evidence="2">SL13</strain>
    </source>
</reference>
<evidence type="ECO:0000313" key="2">
    <source>
        <dbReference type="EMBL" id="MDI5973740.1"/>
    </source>
</evidence>
<comment type="caution">
    <text evidence="2">The sequence shown here is derived from an EMBL/GenBank/DDBJ whole genome shotgun (WGS) entry which is preliminary data.</text>
</comment>